<evidence type="ECO:0000256" key="5">
    <source>
        <dbReference type="ARBA" id="ARBA00023204"/>
    </source>
</evidence>
<dbReference type="Gene3D" id="2.40.50.140">
    <property type="entry name" value="Nucleic acid-binding proteins"/>
    <property type="match status" value="1"/>
</dbReference>
<dbReference type="OrthoDB" id="9797083at2"/>
<dbReference type="GO" id="GO:0043590">
    <property type="term" value="C:bacterial nucleoid"/>
    <property type="evidence" value="ECO:0007669"/>
    <property type="project" value="TreeGrafter"/>
</dbReference>
<gene>
    <name evidence="7" type="primary">recO</name>
    <name evidence="9" type="ORF">BM613_11465</name>
</gene>
<evidence type="ECO:0000256" key="2">
    <source>
        <dbReference type="ARBA" id="ARBA00021310"/>
    </source>
</evidence>
<dbReference type="GO" id="GO:0006310">
    <property type="term" value="P:DNA recombination"/>
    <property type="evidence" value="ECO:0007669"/>
    <property type="project" value="UniProtKB-UniRule"/>
</dbReference>
<dbReference type="Gene3D" id="1.20.1440.120">
    <property type="entry name" value="Recombination protein O, C-terminal domain"/>
    <property type="match status" value="1"/>
</dbReference>
<dbReference type="NCBIfam" id="TIGR00613">
    <property type="entry name" value="reco"/>
    <property type="match status" value="1"/>
</dbReference>
<keyword evidence="4 7" id="KW-0233">DNA recombination</keyword>
<evidence type="ECO:0000256" key="4">
    <source>
        <dbReference type="ARBA" id="ARBA00023172"/>
    </source>
</evidence>
<evidence type="ECO:0000256" key="3">
    <source>
        <dbReference type="ARBA" id="ARBA00022763"/>
    </source>
</evidence>
<dbReference type="PANTHER" id="PTHR33991">
    <property type="entry name" value="DNA REPAIR PROTEIN RECO"/>
    <property type="match status" value="1"/>
</dbReference>
<evidence type="ECO:0000256" key="7">
    <source>
        <dbReference type="HAMAP-Rule" id="MF_00201"/>
    </source>
</evidence>
<evidence type="ECO:0000256" key="1">
    <source>
        <dbReference type="ARBA" id="ARBA00007452"/>
    </source>
</evidence>
<dbReference type="SUPFAM" id="SSF50249">
    <property type="entry name" value="Nucleic acid-binding proteins"/>
    <property type="match status" value="1"/>
</dbReference>
<organism evidence="9 10">
    <name type="scientific">Sulfoacidibacillus thermotolerans</name>
    <name type="common">Acidibacillus sulfuroxidans</name>
    <dbReference type="NCBI Taxonomy" id="1765684"/>
    <lineage>
        <taxon>Bacteria</taxon>
        <taxon>Bacillati</taxon>
        <taxon>Bacillota</taxon>
        <taxon>Bacilli</taxon>
        <taxon>Bacillales</taxon>
        <taxon>Alicyclobacillaceae</taxon>
        <taxon>Sulfoacidibacillus</taxon>
    </lineage>
</organism>
<keyword evidence="10" id="KW-1185">Reference proteome</keyword>
<name>A0A2U3D6E7_SULT2</name>
<keyword evidence="5 7" id="KW-0234">DNA repair</keyword>
<evidence type="ECO:0000313" key="10">
    <source>
        <dbReference type="Proteomes" id="UP000245380"/>
    </source>
</evidence>
<comment type="function">
    <text evidence="7">Involved in DNA repair and RecF pathway recombination.</text>
</comment>
<dbReference type="Pfam" id="PF11967">
    <property type="entry name" value="RecO_N"/>
    <property type="match status" value="1"/>
</dbReference>
<dbReference type="RefSeq" id="WP_109431347.1">
    <property type="nucleotide sequence ID" value="NZ_MPDK01000024.1"/>
</dbReference>
<dbReference type="InterPro" id="IPR022572">
    <property type="entry name" value="DNA_rep/recomb_RecO_N"/>
</dbReference>
<dbReference type="InterPro" id="IPR012340">
    <property type="entry name" value="NA-bd_OB-fold"/>
</dbReference>
<proteinExistence type="inferred from homology"/>
<protein>
    <recommendedName>
        <fullName evidence="2 7">DNA repair protein RecO</fullName>
    </recommendedName>
    <alternativeName>
        <fullName evidence="6 7">Recombination protein O</fullName>
    </alternativeName>
</protein>
<dbReference type="AlphaFoldDB" id="A0A2U3D6E7"/>
<evidence type="ECO:0000259" key="8">
    <source>
        <dbReference type="Pfam" id="PF11967"/>
    </source>
</evidence>
<dbReference type="InterPro" id="IPR042242">
    <property type="entry name" value="RecO_C"/>
</dbReference>
<evidence type="ECO:0000256" key="6">
    <source>
        <dbReference type="ARBA" id="ARBA00033409"/>
    </source>
</evidence>
<sequence>MLVRIQGIVLKTYSKGEDDRLLLILTPQLGFLRVLAPRAERPGHALSAATQVLAKSDFILYRPAAGIAVIRQASLLDAYADLRSHVERLSYALAMLELFSRISEAVQDCAREEFVLVQLYKDMIASLERLRTADAPLFALAHLAILTLPWLGLSLSYTTCAACFSSLPHETSVFSFLHGGFLCPSCQREEKNQGALMLHPRVRLLMEKMSQAHVDQLREVRVEVNLQKQIYVAIALFLREYAGIVLRSFEVIQQLQE</sequence>
<dbReference type="InterPro" id="IPR003717">
    <property type="entry name" value="RecO"/>
</dbReference>
<dbReference type="Proteomes" id="UP000245380">
    <property type="component" value="Unassembled WGS sequence"/>
</dbReference>
<reference evidence="9 10" key="1">
    <citation type="submission" date="2016-11" db="EMBL/GenBank/DDBJ databases">
        <title>Comparative genomics of Acidibacillus ferroxidans species.</title>
        <authorList>
            <person name="Oliveira G."/>
            <person name="Nunes G."/>
            <person name="Oliveira R."/>
            <person name="Araujo F."/>
            <person name="Salim A."/>
            <person name="Scholte L."/>
            <person name="Morais D."/>
            <person name="Nancucheo I."/>
            <person name="Johnson D.B."/>
            <person name="Grail B."/>
            <person name="Bittencourt J."/>
            <person name="Valadares R."/>
        </authorList>
    </citation>
    <scope>NUCLEOTIDE SEQUENCE [LARGE SCALE GENOMIC DNA]</scope>
    <source>
        <strain evidence="9 10">Y002</strain>
    </source>
</reference>
<keyword evidence="3 7" id="KW-0227">DNA damage</keyword>
<dbReference type="PANTHER" id="PTHR33991:SF1">
    <property type="entry name" value="DNA REPAIR PROTEIN RECO"/>
    <property type="match status" value="1"/>
</dbReference>
<feature type="domain" description="DNA replication/recombination mediator RecO N-terminal" evidence="8">
    <location>
        <begin position="1"/>
        <end position="79"/>
    </location>
</feature>
<dbReference type="HAMAP" id="MF_00201">
    <property type="entry name" value="RecO"/>
    <property type="match status" value="1"/>
</dbReference>
<accession>A0A2U3D6E7</accession>
<evidence type="ECO:0000313" key="9">
    <source>
        <dbReference type="EMBL" id="PWI56850.1"/>
    </source>
</evidence>
<dbReference type="InterPro" id="IPR037278">
    <property type="entry name" value="ARFGAP/RecO"/>
</dbReference>
<comment type="similarity">
    <text evidence="1 7">Belongs to the RecO family.</text>
</comment>
<dbReference type="GO" id="GO:0006302">
    <property type="term" value="P:double-strand break repair"/>
    <property type="evidence" value="ECO:0007669"/>
    <property type="project" value="TreeGrafter"/>
</dbReference>
<dbReference type="EMBL" id="MPDK01000024">
    <property type="protein sequence ID" value="PWI56850.1"/>
    <property type="molecule type" value="Genomic_DNA"/>
</dbReference>
<dbReference type="Pfam" id="PF02565">
    <property type="entry name" value="RecO_C"/>
    <property type="match status" value="1"/>
</dbReference>
<dbReference type="SUPFAM" id="SSF57863">
    <property type="entry name" value="ArfGap/RecO-like zinc finger"/>
    <property type="match status" value="1"/>
</dbReference>
<comment type="caution">
    <text evidence="9">The sequence shown here is derived from an EMBL/GenBank/DDBJ whole genome shotgun (WGS) entry which is preliminary data.</text>
</comment>